<feature type="region of interest" description="Disordered" evidence="1">
    <location>
        <begin position="166"/>
        <end position="192"/>
    </location>
</feature>
<evidence type="ECO:0000313" key="2">
    <source>
        <dbReference type="EMBL" id="OKL55291.1"/>
    </source>
</evidence>
<sequence length="234" mass="26089">MTQSNKEIPIEYIGQTTDDNTTSGFVAKRVVERTEIETLQVEIQLWKRRFMDLSKAALNTSETNTNLMQYIRYLQGRLVKTGVAFSDYGAKTSQSSLTAPSLTQAVEQVEETFWERIWRMLLSLVFKTGTSATLARANGNILSTLNTSVSVDPVLNRDCVTGPALGEPTATNVNPLNDTQAQQDSQSMTSLENGIRVHSSSSIFGDDDHSEHRILSKANHRRIDSRTICPYARL</sequence>
<dbReference type="AlphaFoldDB" id="A0A225A4T5"/>
<dbReference type="Proteomes" id="UP000214365">
    <property type="component" value="Unassembled WGS sequence"/>
</dbReference>
<feature type="compositionally biased region" description="Polar residues" evidence="1">
    <location>
        <begin position="169"/>
        <end position="192"/>
    </location>
</feature>
<evidence type="ECO:0000256" key="1">
    <source>
        <dbReference type="SAM" id="MobiDB-lite"/>
    </source>
</evidence>
<dbReference type="RefSeq" id="XP_020115412.1">
    <property type="nucleotide sequence ID" value="XM_020265365.1"/>
</dbReference>
<keyword evidence="3" id="KW-1185">Reference proteome</keyword>
<dbReference type="GeneID" id="31009196"/>
<dbReference type="EMBL" id="LFMY01000023">
    <property type="protein sequence ID" value="OKL55291.1"/>
    <property type="molecule type" value="Genomic_DNA"/>
</dbReference>
<evidence type="ECO:0000313" key="3">
    <source>
        <dbReference type="Proteomes" id="UP000214365"/>
    </source>
</evidence>
<name>A0A225A4T5_TALAT</name>
<reference evidence="2 3" key="1">
    <citation type="submission" date="2015-06" db="EMBL/GenBank/DDBJ databases">
        <title>Talaromyces atroroseus IBT 11181 draft genome.</title>
        <authorList>
            <person name="Rasmussen K.B."/>
            <person name="Rasmussen S."/>
            <person name="Petersen B."/>
            <person name="Sicheritz-Ponten T."/>
            <person name="Mortensen U.H."/>
            <person name="Thrane U."/>
        </authorList>
    </citation>
    <scope>NUCLEOTIDE SEQUENCE [LARGE SCALE GENOMIC DNA]</scope>
    <source>
        <strain evidence="2 3">IBT 11181</strain>
    </source>
</reference>
<gene>
    <name evidence="2" type="ORF">UA08_09440</name>
</gene>
<organism evidence="2 3">
    <name type="scientific">Talaromyces atroroseus</name>
    <dbReference type="NCBI Taxonomy" id="1441469"/>
    <lineage>
        <taxon>Eukaryota</taxon>
        <taxon>Fungi</taxon>
        <taxon>Dikarya</taxon>
        <taxon>Ascomycota</taxon>
        <taxon>Pezizomycotina</taxon>
        <taxon>Eurotiomycetes</taxon>
        <taxon>Eurotiomycetidae</taxon>
        <taxon>Eurotiales</taxon>
        <taxon>Trichocomaceae</taxon>
        <taxon>Talaromyces</taxon>
        <taxon>Talaromyces sect. Trachyspermi</taxon>
    </lineage>
</organism>
<proteinExistence type="predicted"/>
<protein>
    <submittedName>
        <fullName evidence="2">Uncharacterized protein</fullName>
    </submittedName>
</protein>
<accession>A0A225A4T5</accession>
<comment type="caution">
    <text evidence="2">The sequence shown here is derived from an EMBL/GenBank/DDBJ whole genome shotgun (WGS) entry which is preliminary data.</text>
</comment>